<name>A0ABR7C369_9BACE</name>
<comment type="caution">
    <text evidence="2">The sequence shown here is derived from an EMBL/GenBank/DDBJ whole genome shotgun (WGS) entry which is preliminary data.</text>
</comment>
<evidence type="ECO:0000313" key="2">
    <source>
        <dbReference type="EMBL" id="MBC5592047.1"/>
    </source>
</evidence>
<dbReference type="EMBL" id="JACOOG010000001">
    <property type="protein sequence ID" value="MBC5592047.1"/>
    <property type="molecule type" value="Genomic_DNA"/>
</dbReference>
<keyword evidence="3" id="KW-1185">Reference proteome</keyword>
<protein>
    <recommendedName>
        <fullName evidence="1">DUF6965 domain-containing protein</fullName>
    </recommendedName>
</protein>
<proteinExistence type="predicted"/>
<dbReference type="InterPro" id="IPR054238">
    <property type="entry name" value="DUF6965"/>
</dbReference>
<sequence length="75" mass="8876">MAYNYDEESVNALMKWAENALLPKEVTLSEAEHIFDTSMYVNANICDIKQHYPDAFYNPAIDRLYRLKEHMEDNM</sequence>
<feature type="domain" description="DUF6965" evidence="1">
    <location>
        <begin position="9"/>
        <end position="72"/>
    </location>
</feature>
<reference evidence="2 3" key="1">
    <citation type="submission" date="2020-08" db="EMBL/GenBank/DDBJ databases">
        <title>Genome public.</title>
        <authorList>
            <person name="Liu C."/>
            <person name="Sun Q."/>
        </authorList>
    </citation>
    <scope>NUCLEOTIDE SEQUENCE [LARGE SCALE GENOMIC DNA]</scope>
    <source>
        <strain evidence="2 3">NSJ-21</strain>
    </source>
</reference>
<dbReference type="RefSeq" id="WP_119993390.1">
    <property type="nucleotide sequence ID" value="NZ_JACOOG010000001.1"/>
</dbReference>
<evidence type="ECO:0000259" key="1">
    <source>
        <dbReference type="Pfam" id="PF22292"/>
    </source>
</evidence>
<accession>A0ABR7C369</accession>
<dbReference type="Pfam" id="PF22292">
    <property type="entry name" value="DUF6965"/>
    <property type="match status" value="1"/>
</dbReference>
<organism evidence="2 3">
    <name type="scientific">Bacteroides parvus</name>
    <dbReference type="NCBI Taxonomy" id="2763025"/>
    <lineage>
        <taxon>Bacteria</taxon>
        <taxon>Pseudomonadati</taxon>
        <taxon>Bacteroidota</taxon>
        <taxon>Bacteroidia</taxon>
        <taxon>Bacteroidales</taxon>
        <taxon>Bacteroidaceae</taxon>
        <taxon>Bacteroides</taxon>
    </lineage>
</organism>
<evidence type="ECO:0000313" key="3">
    <source>
        <dbReference type="Proteomes" id="UP000600230"/>
    </source>
</evidence>
<dbReference type="Proteomes" id="UP000600230">
    <property type="component" value="Unassembled WGS sequence"/>
</dbReference>
<gene>
    <name evidence="2" type="ORF">H8S53_12540</name>
</gene>